<dbReference type="InterPro" id="IPR015449">
    <property type="entry name" value="K_chnl_Ca-activ_SK"/>
</dbReference>
<sequence>MTLITEEGGSQSADPPRRRNATNSLARKFSSLQVSHYPVLLFANTDTEEQMPSVIWKTSSTFEPLDFEDAVGGEDCGKPPPPSPCSPSRLHPQLSFSSVVSATMKNQSQQNTNSAMRCLSTSAPMTASQRKELWGAALHHSFEKKPSIASSDSLYNSCTDLEAESTTNLGRVSSLRKIQGNPSLEDRVQTQHCFDVIDGDVASKKSVSIAFSNDLEAQKVGDDSEVPLMEGNEEMISGGRLIKREILHERRRHMSDRALFFAVVGIVLMIIENELNAAGIVSTGSFASLCLKSLIIGSTIVLLVFVAYFHIIEVQLFMNANAADDWRVALTLRRLAQIGAELFLCALCPLPFEVLHWSDQGKMKSGALHSLNIFVSIAMFFLTLTGSVV</sequence>
<name>A0A7I5E506_HAECO</name>
<dbReference type="WBParaSite" id="HCON_00001000-00001">
    <property type="protein sequence ID" value="HCON_00001000-00001"/>
    <property type="gene ID" value="HCON_00001000"/>
</dbReference>
<reference evidence="4" key="1">
    <citation type="submission" date="2020-12" db="UniProtKB">
        <authorList>
            <consortium name="WormBaseParasite"/>
        </authorList>
    </citation>
    <scope>IDENTIFICATION</scope>
    <source>
        <strain evidence="4">MHco3</strain>
    </source>
</reference>
<dbReference type="PANTHER" id="PTHR10153">
    <property type="entry name" value="SMALL CONDUCTANCE CALCIUM-ACTIVATED POTASSIUM CHANNEL"/>
    <property type="match status" value="1"/>
</dbReference>
<evidence type="ECO:0000313" key="3">
    <source>
        <dbReference type="Proteomes" id="UP000025227"/>
    </source>
</evidence>
<proteinExistence type="predicted"/>
<evidence type="ECO:0000256" key="2">
    <source>
        <dbReference type="SAM" id="Phobius"/>
    </source>
</evidence>
<dbReference type="GO" id="GO:0016020">
    <property type="term" value="C:membrane"/>
    <property type="evidence" value="ECO:0007669"/>
    <property type="project" value="InterPro"/>
</dbReference>
<dbReference type="Pfam" id="PF03530">
    <property type="entry name" value="SK_channel"/>
    <property type="match status" value="1"/>
</dbReference>
<dbReference type="Proteomes" id="UP000025227">
    <property type="component" value="Unplaced"/>
</dbReference>
<feature type="transmembrane region" description="Helical" evidence="2">
    <location>
        <begin position="258"/>
        <end position="280"/>
    </location>
</feature>
<feature type="transmembrane region" description="Helical" evidence="2">
    <location>
        <begin position="286"/>
        <end position="309"/>
    </location>
</feature>
<dbReference type="OrthoDB" id="73653at2759"/>
<protein>
    <submittedName>
        <fullName evidence="4">Uncharacterized protein</fullName>
    </submittedName>
</protein>
<keyword evidence="2" id="KW-0812">Transmembrane</keyword>
<feature type="region of interest" description="Disordered" evidence="1">
    <location>
        <begin position="1"/>
        <end position="21"/>
    </location>
</feature>
<organism evidence="3 4">
    <name type="scientific">Haemonchus contortus</name>
    <name type="common">Barber pole worm</name>
    <dbReference type="NCBI Taxonomy" id="6289"/>
    <lineage>
        <taxon>Eukaryota</taxon>
        <taxon>Metazoa</taxon>
        <taxon>Ecdysozoa</taxon>
        <taxon>Nematoda</taxon>
        <taxon>Chromadorea</taxon>
        <taxon>Rhabditida</taxon>
        <taxon>Rhabditina</taxon>
        <taxon>Rhabditomorpha</taxon>
        <taxon>Strongyloidea</taxon>
        <taxon>Trichostrongylidae</taxon>
        <taxon>Haemonchus</taxon>
    </lineage>
</organism>
<accession>A0A7I5E506</accession>
<keyword evidence="3" id="KW-1185">Reference proteome</keyword>
<keyword evidence="2" id="KW-1133">Transmembrane helix</keyword>
<evidence type="ECO:0000256" key="1">
    <source>
        <dbReference type="SAM" id="MobiDB-lite"/>
    </source>
</evidence>
<keyword evidence="2" id="KW-0472">Membrane</keyword>
<feature type="transmembrane region" description="Helical" evidence="2">
    <location>
        <begin position="371"/>
        <end position="388"/>
    </location>
</feature>
<dbReference type="AlphaFoldDB" id="A0A7I5E506"/>
<evidence type="ECO:0000313" key="4">
    <source>
        <dbReference type="WBParaSite" id="HCON_00001000-00001"/>
    </source>
</evidence>
<dbReference type="GO" id="GO:0016286">
    <property type="term" value="F:small conductance calcium-activated potassium channel activity"/>
    <property type="evidence" value="ECO:0007669"/>
    <property type="project" value="InterPro"/>
</dbReference>